<dbReference type="AlphaFoldDB" id="A0AAW1SVV9"/>
<dbReference type="InterPro" id="IPR019560">
    <property type="entry name" value="Mitochondrial_18_kDa_protein"/>
</dbReference>
<organism evidence="5 6">
    <name type="scientific">Apatococcus fuscideae</name>
    <dbReference type="NCBI Taxonomy" id="2026836"/>
    <lineage>
        <taxon>Eukaryota</taxon>
        <taxon>Viridiplantae</taxon>
        <taxon>Chlorophyta</taxon>
        <taxon>core chlorophytes</taxon>
        <taxon>Trebouxiophyceae</taxon>
        <taxon>Chlorellales</taxon>
        <taxon>Chlorellaceae</taxon>
        <taxon>Apatococcus</taxon>
    </lineage>
</organism>
<feature type="compositionally biased region" description="Polar residues" evidence="4">
    <location>
        <begin position="25"/>
        <end position="45"/>
    </location>
</feature>
<evidence type="ECO:0000256" key="4">
    <source>
        <dbReference type="SAM" id="MobiDB-lite"/>
    </source>
</evidence>
<protein>
    <recommendedName>
        <fullName evidence="2">Mitochondrial fission process protein 1</fullName>
    </recommendedName>
    <alternativeName>
        <fullName evidence="3">Mitochondrial 18 kDa protein</fullName>
    </alternativeName>
</protein>
<evidence type="ECO:0000256" key="2">
    <source>
        <dbReference type="ARBA" id="ARBA00017835"/>
    </source>
</evidence>
<feature type="compositionally biased region" description="Polar residues" evidence="4">
    <location>
        <begin position="1"/>
        <end position="15"/>
    </location>
</feature>
<feature type="compositionally biased region" description="Low complexity" evidence="4">
    <location>
        <begin position="46"/>
        <end position="57"/>
    </location>
</feature>
<keyword evidence="6" id="KW-1185">Reference proteome</keyword>
<sequence>MQSLPTLPQINTSSRVEVLKPIRSPVNSRRTSTQLQRLASFTARVQSQRQEQQSDPQGDCSPSYPKYEENSAQDGLFPKRQPGQFPEVRVDSSLGQRLRKLPVAEQVLDKLMGTNVTLADGAVFDPLRDGPLRYLGYANECGEAFAAWIPVWGVPASYAIAIGYVVTDTIDKGFKAYDQARQELEGNVKLPAELKTGRLTKILAVERAMDTIVWQLLASVICPGYTIHTIVWLAHLSLVPIEALAAVQQAADSAAVALHTTADSVIVIADKSLPTAIGLAVIPFIVHPIDNAIHAIMNVSMRPAIRKFVCGAGQGNLASLEICDENCVPGQGTKSH</sequence>
<evidence type="ECO:0000256" key="3">
    <source>
        <dbReference type="ARBA" id="ARBA00029631"/>
    </source>
</evidence>
<dbReference type="GO" id="GO:0000266">
    <property type="term" value="P:mitochondrial fission"/>
    <property type="evidence" value="ECO:0007669"/>
    <property type="project" value="TreeGrafter"/>
</dbReference>
<proteinExistence type="inferred from homology"/>
<evidence type="ECO:0000313" key="6">
    <source>
        <dbReference type="Proteomes" id="UP001485043"/>
    </source>
</evidence>
<reference evidence="5 6" key="1">
    <citation type="journal article" date="2024" name="Nat. Commun.">
        <title>Phylogenomics reveals the evolutionary origins of lichenization in chlorophyte algae.</title>
        <authorList>
            <person name="Puginier C."/>
            <person name="Libourel C."/>
            <person name="Otte J."/>
            <person name="Skaloud P."/>
            <person name="Haon M."/>
            <person name="Grisel S."/>
            <person name="Petersen M."/>
            <person name="Berrin J.G."/>
            <person name="Delaux P.M."/>
            <person name="Dal Grande F."/>
            <person name="Keller J."/>
        </authorList>
    </citation>
    <scope>NUCLEOTIDE SEQUENCE [LARGE SCALE GENOMIC DNA]</scope>
    <source>
        <strain evidence="5 6">SAG 2523</strain>
    </source>
</reference>
<dbReference type="PANTHER" id="PTHR11001:SF2">
    <property type="entry name" value="MITOCHONDRIAL FISSION PROCESS PROTEIN 1"/>
    <property type="match status" value="1"/>
</dbReference>
<dbReference type="EMBL" id="JALJOV010000911">
    <property type="protein sequence ID" value="KAK9858821.1"/>
    <property type="molecule type" value="Genomic_DNA"/>
</dbReference>
<dbReference type="GO" id="GO:0005739">
    <property type="term" value="C:mitochondrion"/>
    <property type="evidence" value="ECO:0007669"/>
    <property type="project" value="TreeGrafter"/>
</dbReference>
<accession>A0AAW1SVV9</accession>
<gene>
    <name evidence="5" type="ORF">WJX84_006993</name>
</gene>
<evidence type="ECO:0000313" key="5">
    <source>
        <dbReference type="EMBL" id="KAK9858821.1"/>
    </source>
</evidence>
<comment type="caution">
    <text evidence="5">The sequence shown here is derived from an EMBL/GenBank/DDBJ whole genome shotgun (WGS) entry which is preliminary data.</text>
</comment>
<dbReference type="PANTHER" id="PTHR11001">
    <property type="entry name" value="MITOCHONDRIAL FISSION PROCESS PROTEIN 1"/>
    <property type="match status" value="1"/>
</dbReference>
<name>A0AAW1SVV9_9CHLO</name>
<dbReference type="Proteomes" id="UP001485043">
    <property type="component" value="Unassembled WGS sequence"/>
</dbReference>
<feature type="region of interest" description="Disordered" evidence="4">
    <location>
        <begin position="1"/>
        <end position="84"/>
    </location>
</feature>
<dbReference type="Pfam" id="PF10558">
    <property type="entry name" value="MTP18"/>
    <property type="match status" value="1"/>
</dbReference>
<comment type="similarity">
    <text evidence="1">Belongs to the MTFP1 family.</text>
</comment>
<evidence type="ECO:0000256" key="1">
    <source>
        <dbReference type="ARBA" id="ARBA00009224"/>
    </source>
</evidence>